<feature type="domain" description="LysM" evidence="2">
    <location>
        <begin position="42"/>
        <end position="85"/>
    </location>
</feature>
<reference evidence="3 4" key="1">
    <citation type="submission" date="2017-09" db="EMBL/GenBank/DDBJ databases">
        <authorList>
            <person name="Ehlers B."/>
            <person name="Leendertz F.H."/>
        </authorList>
    </citation>
    <scope>NUCLEOTIDE SEQUENCE [LARGE SCALE GENOMIC DNA]</scope>
    <source>
        <strain evidence="3 4">DSM 16848</strain>
    </source>
</reference>
<dbReference type="Gene3D" id="2.70.70.10">
    <property type="entry name" value="Glucose Permease (Domain IIA)"/>
    <property type="match status" value="1"/>
</dbReference>
<organism evidence="3 4">
    <name type="scientific">Alysiella filiformis DSM 16848</name>
    <dbReference type="NCBI Taxonomy" id="1120981"/>
    <lineage>
        <taxon>Bacteria</taxon>
        <taxon>Pseudomonadati</taxon>
        <taxon>Pseudomonadota</taxon>
        <taxon>Betaproteobacteria</taxon>
        <taxon>Neisseriales</taxon>
        <taxon>Neisseriaceae</taxon>
        <taxon>Alysiella</taxon>
    </lineage>
</organism>
<dbReference type="CDD" id="cd12797">
    <property type="entry name" value="M23_peptidase"/>
    <property type="match status" value="1"/>
</dbReference>
<evidence type="ECO:0000259" key="2">
    <source>
        <dbReference type="PROSITE" id="PS51782"/>
    </source>
</evidence>
<dbReference type="RefSeq" id="WP_097115076.1">
    <property type="nucleotide sequence ID" value="NZ_CP083931.1"/>
</dbReference>
<sequence>MLSVSHFIRPLALSLAILSTLAACSSSGKTSTTRVCKNLASNQYCVQSGDTLSRIAQRHKVSVNDLKAWNHLRSDTIQIGQALIVRGSAPVYNAPRPSNAIALQMPVQGTIIATYSSANKGLDIAAPRGTLVHAAADGTVIYAGQGVRGYGKLVLIRHSPTTITAYAHNDNVLVAEKTNVRAGQIISSVGETGRNDGRTALHFELRINGKHVNPAAYLR</sequence>
<proteinExistence type="predicted"/>
<dbReference type="SMART" id="SM00257">
    <property type="entry name" value="LysM"/>
    <property type="match status" value="1"/>
</dbReference>
<dbReference type="InterPro" id="IPR016047">
    <property type="entry name" value="M23ase_b-sheet_dom"/>
</dbReference>
<dbReference type="InterPro" id="IPR036779">
    <property type="entry name" value="LysM_dom_sf"/>
</dbReference>
<dbReference type="InterPro" id="IPR018392">
    <property type="entry name" value="LysM"/>
</dbReference>
<dbReference type="EMBL" id="OCNF01000027">
    <property type="protein sequence ID" value="SOD71177.1"/>
    <property type="molecule type" value="Genomic_DNA"/>
</dbReference>
<dbReference type="PANTHER" id="PTHR21666">
    <property type="entry name" value="PEPTIDASE-RELATED"/>
    <property type="match status" value="1"/>
</dbReference>
<accession>A0A286EJQ2</accession>
<dbReference type="Pfam" id="PF01551">
    <property type="entry name" value="Peptidase_M23"/>
    <property type="match status" value="1"/>
</dbReference>
<protein>
    <submittedName>
        <fullName evidence="3">LysM domain-containing protein</fullName>
    </submittedName>
</protein>
<keyword evidence="4" id="KW-1185">Reference proteome</keyword>
<dbReference type="InterPro" id="IPR011055">
    <property type="entry name" value="Dup_hybrid_motif"/>
</dbReference>
<gene>
    <name evidence="3" type="ORF">SAMN02746062_02126</name>
</gene>
<dbReference type="SUPFAM" id="SSF51261">
    <property type="entry name" value="Duplicated hybrid motif"/>
    <property type="match status" value="1"/>
</dbReference>
<dbReference type="Pfam" id="PF01476">
    <property type="entry name" value="LysM"/>
    <property type="match status" value="1"/>
</dbReference>
<dbReference type="InterPro" id="IPR050570">
    <property type="entry name" value="Cell_wall_metabolism_enzyme"/>
</dbReference>
<dbReference type="CDD" id="cd00118">
    <property type="entry name" value="LysM"/>
    <property type="match status" value="1"/>
</dbReference>
<feature type="chain" id="PRO_5013013062" evidence="1">
    <location>
        <begin position="23"/>
        <end position="219"/>
    </location>
</feature>
<evidence type="ECO:0000313" key="4">
    <source>
        <dbReference type="Proteomes" id="UP000219669"/>
    </source>
</evidence>
<keyword evidence="1" id="KW-0732">Signal</keyword>
<evidence type="ECO:0000256" key="1">
    <source>
        <dbReference type="SAM" id="SignalP"/>
    </source>
</evidence>
<feature type="signal peptide" evidence="1">
    <location>
        <begin position="1"/>
        <end position="22"/>
    </location>
</feature>
<evidence type="ECO:0000313" key="3">
    <source>
        <dbReference type="EMBL" id="SOD71177.1"/>
    </source>
</evidence>
<dbReference type="PANTHER" id="PTHR21666:SF270">
    <property type="entry name" value="MUREIN HYDROLASE ACTIVATOR ENVC"/>
    <property type="match status" value="1"/>
</dbReference>
<dbReference type="Proteomes" id="UP000219669">
    <property type="component" value="Unassembled WGS sequence"/>
</dbReference>
<name>A0A286EJQ2_9NEIS</name>
<dbReference type="GO" id="GO:0004222">
    <property type="term" value="F:metalloendopeptidase activity"/>
    <property type="evidence" value="ECO:0007669"/>
    <property type="project" value="TreeGrafter"/>
</dbReference>
<dbReference type="AlphaFoldDB" id="A0A286EJQ2"/>
<dbReference type="Gene3D" id="3.10.350.10">
    <property type="entry name" value="LysM domain"/>
    <property type="match status" value="1"/>
</dbReference>
<dbReference type="OrthoDB" id="9795421at2"/>
<dbReference type="PROSITE" id="PS51782">
    <property type="entry name" value="LYSM"/>
    <property type="match status" value="1"/>
</dbReference>